<keyword evidence="1" id="KW-0378">Hydrolase</keyword>
<dbReference type="Proteomes" id="UP001201980">
    <property type="component" value="Unassembled WGS sequence"/>
</dbReference>
<gene>
    <name evidence="3" type="ORF">MKZ38_010520</name>
</gene>
<evidence type="ECO:0000256" key="1">
    <source>
        <dbReference type="ARBA" id="ARBA00022801"/>
    </source>
</evidence>
<dbReference type="Pfam" id="PF07859">
    <property type="entry name" value="Abhydrolase_3"/>
    <property type="match status" value="1"/>
</dbReference>
<organism evidence="3 4">
    <name type="scientific">Zalerion maritima</name>
    <dbReference type="NCBI Taxonomy" id="339359"/>
    <lineage>
        <taxon>Eukaryota</taxon>
        <taxon>Fungi</taxon>
        <taxon>Dikarya</taxon>
        <taxon>Ascomycota</taxon>
        <taxon>Pezizomycotina</taxon>
        <taxon>Sordariomycetes</taxon>
        <taxon>Lulworthiomycetidae</taxon>
        <taxon>Lulworthiales</taxon>
        <taxon>Lulworthiaceae</taxon>
        <taxon>Zalerion</taxon>
    </lineage>
</organism>
<comment type="caution">
    <text evidence="3">The sequence shown here is derived from an EMBL/GenBank/DDBJ whole genome shotgun (WGS) entry which is preliminary data.</text>
</comment>
<evidence type="ECO:0000313" key="4">
    <source>
        <dbReference type="Proteomes" id="UP001201980"/>
    </source>
</evidence>
<feature type="domain" description="Alpha/beta hydrolase fold-3" evidence="2">
    <location>
        <begin position="116"/>
        <end position="335"/>
    </location>
</feature>
<evidence type="ECO:0000313" key="3">
    <source>
        <dbReference type="EMBL" id="KAJ2903014.1"/>
    </source>
</evidence>
<dbReference type="InterPro" id="IPR013094">
    <property type="entry name" value="AB_hydrolase_3"/>
</dbReference>
<accession>A0AAD5WV17</accession>
<dbReference type="AlphaFoldDB" id="A0AAD5WV17"/>
<protein>
    <recommendedName>
        <fullName evidence="2">Alpha/beta hydrolase fold-3 domain-containing protein</fullName>
    </recommendedName>
</protein>
<evidence type="ECO:0000259" key="2">
    <source>
        <dbReference type="Pfam" id="PF07859"/>
    </source>
</evidence>
<name>A0AAD5WV17_9PEZI</name>
<dbReference type="Gene3D" id="3.40.50.1820">
    <property type="entry name" value="alpha/beta hydrolase"/>
    <property type="match status" value="1"/>
</dbReference>
<dbReference type="PANTHER" id="PTHR48081:SF8">
    <property type="entry name" value="ALPHA_BETA HYDROLASE FOLD-3 DOMAIN-CONTAINING PROTEIN-RELATED"/>
    <property type="match status" value="1"/>
</dbReference>
<proteinExistence type="predicted"/>
<dbReference type="InterPro" id="IPR029058">
    <property type="entry name" value="AB_hydrolase_fold"/>
</dbReference>
<dbReference type="GO" id="GO:0016787">
    <property type="term" value="F:hydrolase activity"/>
    <property type="evidence" value="ECO:0007669"/>
    <property type="project" value="UniProtKB-KW"/>
</dbReference>
<dbReference type="PANTHER" id="PTHR48081">
    <property type="entry name" value="AB HYDROLASE SUPERFAMILY PROTEIN C4A8.06C"/>
    <property type="match status" value="1"/>
</dbReference>
<keyword evidence="4" id="KW-1185">Reference proteome</keyword>
<dbReference type="SUPFAM" id="SSF53474">
    <property type="entry name" value="alpha/beta-Hydrolases"/>
    <property type="match status" value="1"/>
</dbReference>
<sequence>MVKVKTKLDYTEVPSDFKPGSKNGHLSELDPEFAKVKPGVDAGLGAMWAEDLTIQQFKDAWMAPSYVPSGFPEEGKDVVVTHKMVKVRDGADVEVRVYTPAIASGSNTKLPFAYRMHGGGWVIGGHDTEHAENLYLCKKANVVVASVDYRLAPEHKYPTAVHDCIDVLKHLVSPSVASTLNINADSFVSVGGSAGGGLAAIMAIMCRDEGIKGIQGQVITHPATCHPSFHKLANSKANPPGSYELLSYIQNADGSVLNSHKMEWFWDHYVGPNPEPEVGHSPLLVESCKGLPPALVHVAGFDPLRDDGLAYVEKLKSDGVSVKSYVTPGMPHYYHSFPGFEKQGLVVYDRIVDFVKECVNEKGTAKI</sequence>
<dbReference type="InterPro" id="IPR050300">
    <property type="entry name" value="GDXG_lipolytic_enzyme"/>
</dbReference>
<dbReference type="EMBL" id="JAKWBI020000093">
    <property type="protein sequence ID" value="KAJ2903014.1"/>
    <property type="molecule type" value="Genomic_DNA"/>
</dbReference>
<reference evidence="3" key="1">
    <citation type="submission" date="2022-07" db="EMBL/GenBank/DDBJ databases">
        <title>Draft genome sequence of Zalerion maritima ATCC 34329, a (micro)plastics degrading marine fungus.</title>
        <authorList>
            <person name="Paco A."/>
            <person name="Goncalves M.F.M."/>
            <person name="Rocha-Santos T.A.P."/>
            <person name="Alves A."/>
        </authorList>
    </citation>
    <scope>NUCLEOTIDE SEQUENCE</scope>
    <source>
        <strain evidence="3">ATCC 34329</strain>
    </source>
</reference>